<keyword evidence="3 6" id="KW-0067">ATP-binding</keyword>
<evidence type="ECO:0000256" key="2">
    <source>
        <dbReference type="ARBA" id="ARBA00022741"/>
    </source>
</evidence>
<dbReference type="InterPro" id="IPR050611">
    <property type="entry name" value="ABCF"/>
</dbReference>
<comment type="caution">
    <text evidence="6">The sequence shown here is derived from an EMBL/GenBank/DDBJ whole genome shotgun (WGS) entry which is preliminary data.</text>
</comment>
<dbReference type="OrthoDB" id="3239744at2"/>
<keyword evidence="1" id="KW-0677">Repeat</keyword>
<sequence length="499" mass="54182">MQLNLSNVTYTYPASPEPVLRGVTAAFPRGWTGIVGDNGCGKTTLALVACNVMRPDAGSVAPALVARYCAQDATRPPDDLEEFALAYDGAAVRLRDELRIDDGWAWRYATLSGGQQKRLQVACALWARPDVLAVDEPTNHVDAATRHAISEALSRFGGIGLLVSHDRELLDALCTQCLFVSRGSATMRPGGYTQGSGQAELERESALRIRDSARRERERLGREAQRRREEASRVASRRSGKHAAKNDSDARDKRRRFVVSGQDGRAGRLSSRMEARLSDAADRLDAVRVERRYESDVWLDAAPSRRKVLLRMEEATITLGDGAALAVPALHIGSTDHIGLVGDNGSGKTTLVRRIVESLPDATRVLYVPQEPTRPQRQSAMDALADLGSTDRGRVLSVVARLNSEPERILEGGDVSPGEMRKLMLALGILGAPELVVMDEPTNHLDLGSIEALERLLATFPGALLLVSHDAALIRAATHVEWTIGEDPVGYRLALGFPA</sequence>
<organism evidence="6 7">
    <name type="scientific">Olsenella profusa F0195</name>
    <dbReference type="NCBI Taxonomy" id="1125712"/>
    <lineage>
        <taxon>Bacteria</taxon>
        <taxon>Bacillati</taxon>
        <taxon>Actinomycetota</taxon>
        <taxon>Coriobacteriia</taxon>
        <taxon>Coriobacteriales</taxon>
        <taxon>Atopobiaceae</taxon>
        <taxon>Olsenella</taxon>
    </lineage>
</organism>
<evidence type="ECO:0000259" key="5">
    <source>
        <dbReference type="PROSITE" id="PS50893"/>
    </source>
</evidence>
<dbReference type="RefSeq" id="WP_021726469.1">
    <property type="nucleotide sequence ID" value="NZ_AWEZ01000054.1"/>
</dbReference>
<accession>U2T3U9</accession>
<dbReference type="EMBL" id="AWEZ01000054">
    <property type="protein sequence ID" value="ERL07724.1"/>
    <property type="molecule type" value="Genomic_DNA"/>
</dbReference>
<feature type="compositionally biased region" description="Basic and acidic residues" evidence="4">
    <location>
        <begin position="200"/>
        <end position="232"/>
    </location>
</feature>
<dbReference type="eggNOG" id="COG0488">
    <property type="taxonomic scope" value="Bacteria"/>
</dbReference>
<evidence type="ECO:0000313" key="7">
    <source>
        <dbReference type="Proteomes" id="UP000016638"/>
    </source>
</evidence>
<feature type="domain" description="ABC transporter" evidence="5">
    <location>
        <begin position="3"/>
        <end position="207"/>
    </location>
</feature>
<keyword evidence="7" id="KW-1185">Reference proteome</keyword>
<evidence type="ECO:0000256" key="4">
    <source>
        <dbReference type="SAM" id="MobiDB-lite"/>
    </source>
</evidence>
<dbReference type="SUPFAM" id="SSF52540">
    <property type="entry name" value="P-loop containing nucleoside triphosphate hydrolases"/>
    <property type="match status" value="2"/>
</dbReference>
<dbReference type="SMART" id="SM00382">
    <property type="entry name" value="AAA"/>
    <property type="match status" value="2"/>
</dbReference>
<reference evidence="6 7" key="1">
    <citation type="submission" date="2013-08" db="EMBL/GenBank/DDBJ databases">
        <authorList>
            <person name="Durkin A.S."/>
            <person name="Haft D.R."/>
            <person name="McCorrison J."/>
            <person name="Torralba M."/>
            <person name="Gillis M."/>
            <person name="Haft D.H."/>
            <person name="Methe B."/>
            <person name="Sutton G."/>
            <person name="Nelson K.E."/>
        </authorList>
    </citation>
    <scope>NUCLEOTIDE SEQUENCE [LARGE SCALE GENOMIC DNA]</scope>
    <source>
        <strain evidence="6 7">F0195</strain>
    </source>
</reference>
<dbReference type="GO" id="GO:0016887">
    <property type="term" value="F:ATP hydrolysis activity"/>
    <property type="evidence" value="ECO:0007669"/>
    <property type="project" value="InterPro"/>
</dbReference>
<keyword evidence="2" id="KW-0547">Nucleotide-binding</keyword>
<dbReference type="AlphaFoldDB" id="U2T3U9"/>
<dbReference type="Pfam" id="PF00005">
    <property type="entry name" value="ABC_tran"/>
    <property type="match status" value="2"/>
</dbReference>
<dbReference type="GO" id="GO:0005524">
    <property type="term" value="F:ATP binding"/>
    <property type="evidence" value="ECO:0007669"/>
    <property type="project" value="UniProtKB-KW"/>
</dbReference>
<evidence type="ECO:0000256" key="3">
    <source>
        <dbReference type="ARBA" id="ARBA00022840"/>
    </source>
</evidence>
<protein>
    <submittedName>
        <fullName evidence="6">ABC transporter, ATP-binding protein</fullName>
    </submittedName>
</protein>
<dbReference type="InterPro" id="IPR003593">
    <property type="entry name" value="AAA+_ATPase"/>
</dbReference>
<name>U2T3U9_9ACTN</name>
<dbReference type="PROSITE" id="PS50893">
    <property type="entry name" value="ABC_TRANSPORTER_2"/>
    <property type="match status" value="1"/>
</dbReference>
<dbReference type="PATRIC" id="fig|1125712.3.peg.1578"/>
<evidence type="ECO:0000313" key="6">
    <source>
        <dbReference type="EMBL" id="ERL07724.1"/>
    </source>
</evidence>
<dbReference type="InterPro" id="IPR003439">
    <property type="entry name" value="ABC_transporter-like_ATP-bd"/>
</dbReference>
<dbReference type="PANTHER" id="PTHR19211:SF6">
    <property type="entry name" value="BLL7188 PROTEIN"/>
    <property type="match status" value="1"/>
</dbReference>
<dbReference type="STRING" id="1125712.HMPREF1316_2342"/>
<dbReference type="Proteomes" id="UP000016638">
    <property type="component" value="Unassembled WGS sequence"/>
</dbReference>
<gene>
    <name evidence="6" type="ORF">HMPREF1316_2342</name>
</gene>
<proteinExistence type="predicted"/>
<evidence type="ECO:0000256" key="1">
    <source>
        <dbReference type="ARBA" id="ARBA00022737"/>
    </source>
</evidence>
<dbReference type="Gene3D" id="3.40.50.300">
    <property type="entry name" value="P-loop containing nucleotide triphosphate hydrolases"/>
    <property type="match status" value="2"/>
</dbReference>
<feature type="region of interest" description="Disordered" evidence="4">
    <location>
        <begin position="188"/>
        <end position="265"/>
    </location>
</feature>
<dbReference type="PROSITE" id="PS00211">
    <property type="entry name" value="ABC_TRANSPORTER_1"/>
    <property type="match status" value="2"/>
</dbReference>
<dbReference type="PANTHER" id="PTHR19211">
    <property type="entry name" value="ATP-BINDING TRANSPORT PROTEIN-RELATED"/>
    <property type="match status" value="1"/>
</dbReference>
<dbReference type="InterPro" id="IPR027417">
    <property type="entry name" value="P-loop_NTPase"/>
</dbReference>
<dbReference type="InterPro" id="IPR017871">
    <property type="entry name" value="ABC_transporter-like_CS"/>
</dbReference>